<feature type="repeat" description="WD" evidence="2">
    <location>
        <begin position="346"/>
        <end position="388"/>
    </location>
</feature>
<dbReference type="PANTHER" id="PTHR14205:SF15">
    <property type="entry name" value="EARP AND GARP COMPLEX-INTERACTING PROTEIN 1"/>
    <property type="match status" value="1"/>
</dbReference>
<dbReference type="STRING" id="403673.A0A177WDZ4"/>
<name>A0A177WDZ4_BATDL</name>
<dbReference type="eggNOG" id="ENOG502RUQN">
    <property type="taxonomic scope" value="Eukaryota"/>
</dbReference>
<dbReference type="OrthoDB" id="361494at2759"/>
<reference evidence="3 4" key="2">
    <citation type="submission" date="2016-05" db="EMBL/GenBank/DDBJ databases">
        <title>Lineage-specific infection strategies underlie the spectrum of fungal disease in amphibians.</title>
        <authorList>
            <person name="Cuomo C.A."/>
            <person name="Farrer R.A."/>
            <person name="James T."/>
            <person name="Longcore J."/>
            <person name="Birren B."/>
        </authorList>
    </citation>
    <scope>NUCLEOTIDE SEQUENCE [LARGE SCALE GENOMIC DNA]</scope>
    <source>
        <strain evidence="3 4">JEL423</strain>
    </source>
</reference>
<dbReference type="VEuPathDB" id="FungiDB:BDEG_22212"/>
<gene>
    <name evidence="3" type="ORF">BDEG_22212</name>
</gene>
<dbReference type="PROSITE" id="PS50082">
    <property type="entry name" value="WD_REPEATS_2"/>
    <property type="match status" value="2"/>
</dbReference>
<comment type="similarity">
    <text evidence="1">Belongs to the WD repeat EIPR1 family.</text>
</comment>
<dbReference type="EMBL" id="DS022301">
    <property type="protein sequence ID" value="OAJ38263.1"/>
    <property type="molecule type" value="Genomic_DNA"/>
</dbReference>
<dbReference type="InterPro" id="IPR036322">
    <property type="entry name" value="WD40_repeat_dom_sf"/>
</dbReference>
<dbReference type="GO" id="GO:0016567">
    <property type="term" value="P:protein ubiquitination"/>
    <property type="evidence" value="ECO:0007669"/>
    <property type="project" value="TreeGrafter"/>
</dbReference>
<protein>
    <submittedName>
        <fullName evidence="3">Uncharacterized protein</fullName>
    </submittedName>
</protein>
<dbReference type="SUPFAM" id="SSF50978">
    <property type="entry name" value="WD40 repeat-like"/>
    <property type="match status" value="2"/>
</dbReference>
<dbReference type="Gene3D" id="2.130.10.10">
    <property type="entry name" value="YVTN repeat-like/Quinoprotein amine dehydrogenase"/>
    <property type="match status" value="1"/>
</dbReference>
<evidence type="ECO:0000313" key="4">
    <source>
        <dbReference type="Proteomes" id="UP000077115"/>
    </source>
</evidence>
<dbReference type="Proteomes" id="UP000077115">
    <property type="component" value="Unassembled WGS sequence"/>
</dbReference>
<dbReference type="PANTHER" id="PTHR14205">
    <property type="entry name" value="WD-REPEAT PROTEIN"/>
    <property type="match status" value="1"/>
</dbReference>
<dbReference type="InterPro" id="IPR015943">
    <property type="entry name" value="WD40/YVTN_repeat-like_dom_sf"/>
</dbReference>
<keyword evidence="2" id="KW-0853">WD repeat</keyword>
<evidence type="ECO:0000256" key="1">
    <source>
        <dbReference type="ARBA" id="ARBA00005672"/>
    </source>
</evidence>
<accession>A0A177WDZ4</accession>
<dbReference type="InterPro" id="IPR001680">
    <property type="entry name" value="WD40_rpt"/>
</dbReference>
<feature type="repeat" description="WD" evidence="2">
    <location>
        <begin position="302"/>
        <end position="337"/>
    </location>
</feature>
<dbReference type="InterPro" id="IPR040323">
    <property type="entry name" value="EIPR1"/>
</dbReference>
<sequence>MATKECLTIPDISSHLHKSISECQSVNFRTFPRTLHSPLADAWRKTFVSASKRRSQQLLDTSMTSIIDTAKWSTCLESIDMTPYFAVGSGAKTNNLFILENTAVNKLDAVENYTPPVDSLVLKSAFSLPGQIFDLSSIGDILVTAEPNGLAQIYKVELQDLGTKGKGITHVQECVIGDTAISNVISPPGVLIQSTRLKCIELEPTSAPLSTNRNSDFSAVSVRRVSVIQSKKVHLYDLPTSKVICSVQPGNKPLNKVVYSSHAPFGSLMAVGGHDMNLYLMDSRIMRSGGENSQSTVVWKTANAHSMPIMDIKFNPFIPYWVASSDAGGAVKVWDIRYAAGPSACINGHFDSVNSIAWSNTHCDIISFGSSDRAWRAWSIQPDQLVSADPTSNMFIGFPGSDWGMSINPNESAHAVIGSKIIGEHQTDYTAPIVSVIASNTHADTFLTLSAAGEIMSHTIRSNLLEQLAIHRYDDISARNVETKIYARNLTDTFQCLTKYLRAERPTGEMTAKHEQELIELVTKKPPLTPAPICLDTEKQDLNRSFAQTSHSTTANTSLNTNEDWFSGAEKHTDTRDMVVAFREDLETYGYGLPPGYGIHTHNFSIVDKLIQSQFDLTVMRFKIVDQVLQGNWQAIIDNEKALYSGMETDSELLDCDTIQFFTEELITHSLLKGMTMVLKFGELVADTPKAHFENLASTMGLLLFPTVYDSAEWLPDLQSNLAAQPQIERQATIEDYVSRVRRMRLSFGEDIVSPTIYSGGVINSAVGSLGSPVTSGVSSTPQTQYLVPSSPRIFPKEVTLLRSNSSKSLVNVKSSPVKPTGVLPLLSKVSIHKDASGSNLFRELYMRKHTQILRVASEPKEILPMISLEIRLIKIAEKQSENIDEEIVQAMQQNVMTDSGVSGVRGRGGTISSNASMLGGPIVAPFERTISATANRLYVDALLATKRFEDYFGATIDLIVSQPTSDFSRMLFKLIEVEGVPKLKTHIDTLYTTATNHLQAIFSNTSAVPSGPPNPMTSKSLVQGSKLLRDAMIVLVKSAAHIMQGQELLRSEKLYLESLMRQMTQLTASMLQLSGMLSKSFEHFDKQLGKGNQTTREWAQTVHDSLRDAARTFPLSANKARPTQLNEKAATGHTIHEEVFSTLDKLYRGFIKPDAGQSA</sequence>
<dbReference type="SMART" id="SM00320">
    <property type="entry name" value="WD40"/>
    <property type="match status" value="3"/>
</dbReference>
<evidence type="ECO:0000313" key="3">
    <source>
        <dbReference type="EMBL" id="OAJ38263.1"/>
    </source>
</evidence>
<reference evidence="3 4" key="1">
    <citation type="submission" date="2006-10" db="EMBL/GenBank/DDBJ databases">
        <title>The Genome Sequence of Batrachochytrium dendrobatidis JEL423.</title>
        <authorList>
            <consortium name="The Broad Institute Genome Sequencing Platform"/>
            <person name="Birren B."/>
            <person name="Lander E."/>
            <person name="Galagan J."/>
            <person name="Cuomo C."/>
            <person name="Devon K."/>
            <person name="Jaffe D."/>
            <person name="Butler J."/>
            <person name="Alvarez P."/>
            <person name="Gnerre S."/>
            <person name="Grabherr M."/>
            <person name="Kleber M."/>
            <person name="Mauceli E."/>
            <person name="Brockman W."/>
            <person name="Young S."/>
            <person name="LaButti K."/>
            <person name="Sykes S."/>
            <person name="DeCaprio D."/>
            <person name="Crawford M."/>
            <person name="Koehrsen M."/>
            <person name="Engels R."/>
            <person name="Montgomery P."/>
            <person name="Pearson M."/>
            <person name="Howarth C."/>
            <person name="Larson L."/>
            <person name="White J."/>
            <person name="O'Leary S."/>
            <person name="Kodira C."/>
            <person name="Zeng Q."/>
            <person name="Yandava C."/>
            <person name="Alvarado L."/>
            <person name="Longcore J."/>
            <person name="James T."/>
        </authorList>
    </citation>
    <scope>NUCLEOTIDE SEQUENCE [LARGE SCALE GENOMIC DNA]</scope>
    <source>
        <strain evidence="3 4">JEL423</strain>
    </source>
</reference>
<dbReference type="AlphaFoldDB" id="A0A177WDZ4"/>
<proteinExistence type="inferred from homology"/>
<evidence type="ECO:0000256" key="2">
    <source>
        <dbReference type="PROSITE-ProRule" id="PRU00221"/>
    </source>
</evidence>
<organism evidence="3 4">
    <name type="scientific">Batrachochytrium dendrobatidis (strain JEL423)</name>
    <dbReference type="NCBI Taxonomy" id="403673"/>
    <lineage>
        <taxon>Eukaryota</taxon>
        <taxon>Fungi</taxon>
        <taxon>Fungi incertae sedis</taxon>
        <taxon>Chytridiomycota</taxon>
        <taxon>Chytridiomycota incertae sedis</taxon>
        <taxon>Chytridiomycetes</taxon>
        <taxon>Rhizophydiales</taxon>
        <taxon>Rhizophydiales incertae sedis</taxon>
        <taxon>Batrachochytrium</taxon>
    </lineage>
</organism>